<evidence type="ECO:0000256" key="5">
    <source>
        <dbReference type="ARBA" id="ARBA00022801"/>
    </source>
</evidence>
<sequence length="306" mass="34836">MLASNRTVVPNLKYSKPLYAQLVIGPPGSGKTTYCHNMNEFLKKLDRKTTIVNLDPANEQMMYEPSIDIMKLVTVEDVMEHYHLGPNGALMYCMELLEQNFDWLLEQLKSSPFNYFLFDCPGQVELYTHHRSMANIFSKLESLGYHLCTVHLIDSHYCSEPAKFISTLMLSLNTMLQMELPHVNVLSKADLLKQYESKLHFNLDFYMDVLDLGNLLQLLDDEPGMKKYAKLNAAIVSMIEDYSLVSFQPLDCSSDDSLLRLKNVIDKTNGYVYGAAEEKSINTLLACAVGAETQNERSKKDVDPYV</sequence>
<keyword evidence="5 8" id="KW-0378">Hydrolase</keyword>
<proteinExistence type="inferred from homology"/>
<dbReference type="Gene3D" id="3.40.50.300">
    <property type="entry name" value="P-loop containing nucleotide triphosphate hydrolases"/>
    <property type="match status" value="1"/>
</dbReference>
<dbReference type="GO" id="GO:0005525">
    <property type="term" value="F:GTP binding"/>
    <property type="evidence" value="ECO:0007669"/>
    <property type="project" value="UniProtKB-KW"/>
</dbReference>
<keyword evidence="4 8" id="KW-0547">Nucleotide-binding</keyword>
<organism evidence="9 10">
    <name type="scientific">Pseudolycoriella hygida</name>
    <dbReference type="NCBI Taxonomy" id="35572"/>
    <lineage>
        <taxon>Eukaryota</taxon>
        <taxon>Metazoa</taxon>
        <taxon>Ecdysozoa</taxon>
        <taxon>Arthropoda</taxon>
        <taxon>Hexapoda</taxon>
        <taxon>Insecta</taxon>
        <taxon>Pterygota</taxon>
        <taxon>Neoptera</taxon>
        <taxon>Endopterygota</taxon>
        <taxon>Diptera</taxon>
        <taxon>Nematocera</taxon>
        <taxon>Sciaroidea</taxon>
        <taxon>Sciaridae</taxon>
        <taxon>Pseudolycoriella</taxon>
    </lineage>
</organism>
<evidence type="ECO:0000256" key="7">
    <source>
        <dbReference type="ARBA" id="ARBA00046611"/>
    </source>
</evidence>
<comment type="similarity">
    <text evidence="2 8">Belongs to the GPN-loop GTPase family.</text>
</comment>
<dbReference type="GO" id="GO:0003924">
    <property type="term" value="F:GTPase activity"/>
    <property type="evidence" value="ECO:0007669"/>
    <property type="project" value="TreeGrafter"/>
</dbReference>
<dbReference type="Proteomes" id="UP001151699">
    <property type="component" value="Unassembled WGS sequence"/>
</dbReference>
<reference evidence="9" key="1">
    <citation type="submission" date="2022-07" db="EMBL/GenBank/DDBJ databases">
        <authorList>
            <person name="Trinca V."/>
            <person name="Uliana J.V.C."/>
            <person name="Torres T.T."/>
            <person name="Ward R.J."/>
            <person name="Monesi N."/>
        </authorList>
    </citation>
    <scope>NUCLEOTIDE SEQUENCE</scope>
    <source>
        <strain evidence="9">HSMRA1968</strain>
        <tissue evidence="9">Whole embryos</tissue>
    </source>
</reference>
<comment type="function">
    <text evidence="1 8">Small GTPase required for proper localization of RNA polymerase II and III (RNAPII and RNAPIII). May act at an RNAP assembly step prior to nuclear import.</text>
</comment>
<gene>
    <name evidence="9" type="primary">gpn2</name>
    <name evidence="9" type="ORF">Bhyg_16224</name>
</gene>
<dbReference type="PANTHER" id="PTHR21231">
    <property type="entry name" value="XPA-BINDING PROTEIN 1-RELATED"/>
    <property type="match status" value="1"/>
</dbReference>
<evidence type="ECO:0000256" key="1">
    <source>
        <dbReference type="ARBA" id="ARBA00003181"/>
    </source>
</evidence>
<dbReference type="OrthoDB" id="5839at2759"/>
<dbReference type="PANTHER" id="PTHR21231:SF3">
    <property type="entry name" value="GPN-LOOP GTPASE 2"/>
    <property type="match status" value="1"/>
</dbReference>
<comment type="subunit">
    <text evidence="7">Heterodimers with GPN1 or GPN3. Binds to RNA polymerase II (RNAPII).</text>
</comment>
<dbReference type="InterPro" id="IPR027417">
    <property type="entry name" value="P-loop_NTPase"/>
</dbReference>
<evidence type="ECO:0000256" key="4">
    <source>
        <dbReference type="ARBA" id="ARBA00022741"/>
    </source>
</evidence>
<dbReference type="InterPro" id="IPR004130">
    <property type="entry name" value="Gpn"/>
</dbReference>
<keyword evidence="6 8" id="KW-0342">GTP-binding</keyword>
<dbReference type="SUPFAM" id="SSF52540">
    <property type="entry name" value="P-loop containing nucleoside triphosphate hydrolases"/>
    <property type="match status" value="1"/>
</dbReference>
<comment type="caution">
    <text evidence="9">The sequence shown here is derived from an EMBL/GenBank/DDBJ whole genome shotgun (WGS) entry which is preliminary data.</text>
</comment>
<name>A0A9Q0RUZ2_9DIPT</name>
<dbReference type="GO" id="GO:0005737">
    <property type="term" value="C:cytoplasm"/>
    <property type="evidence" value="ECO:0007669"/>
    <property type="project" value="TreeGrafter"/>
</dbReference>
<accession>A0A9Q0RUZ2</accession>
<evidence type="ECO:0000256" key="2">
    <source>
        <dbReference type="ARBA" id="ARBA00005290"/>
    </source>
</evidence>
<dbReference type="FunFam" id="3.40.50.300:FF:000338">
    <property type="entry name" value="GPN-loop GTPase 2"/>
    <property type="match status" value="1"/>
</dbReference>
<dbReference type="EMBL" id="WJQU01002443">
    <property type="protein sequence ID" value="KAJ6632840.1"/>
    <property type="molecule type" value="Genomic_DNA"/>
</dbReference>
<dbReference type="AlphaFoldDB" id="A0A9Q0RUZ2"/>
<keyword evidence="10" id="KW-1185">Reference proteome</keyword>
<evidence type="ECO:0000256" key="8">
    <source>
        <dbReference type="RuleBase" id="RU365059"/>
    </source>
</evidence>
<evidence type="ECO:0000313" key="10">
    <source>
        <dbReference type="Proteomes" id="UP001151699"/>
    </source>
</evidence>
<protein>
    <recommendedName>
        <fullName evidence="3 8">GPN-loop GTPase 2</fullName>
    </recommendedName>
</protein>
<evidence type="ECO:0000313" key="9">
    <source>
        <dbReference type="EMBL" id="KAJ6632840.1"/>
    </source>
</evidence>
<dbReference type="InterPro" id="IPR030231">
    <property type="entry name" value="Gpn2"/>
</dbReference>
<evidence type="ECO:0000256" key="6">
    <source>
        <dbReference type="ARBA" id="ARBA00023134"/>
    </source>
</evidence>
<evidence type="ECO:0000256" key="3">
    <source>
        <dbReference type="ARBA" id="ARBA00014588"/>
    </source>
</evidence>
<dbReference type="Pfam" id="PF03029">
    <property type="entry name" value="ATP_bind_1"/>
    <property type="match status" value="1"/>
</dbReference>
<dbReference type="CDD" id="cd17871">
    <property type="entry name" value="GPN2"/>
    <property type="match status" value="1"/>
</dbReference>